<proteinExistence type="predicted"/>
<sequence length="72" mass="7436">MFAQPMRMAGQKALPVFEPGAGLSALAGRAGPGAEHSAPPARCQRGKNGHDSIGTISYLSAEEMAQAKPAMR</sequence>
<name>A0A011V330_9HYPH</name>
<dbReference type="Proteomes" id="UP000019849">
    <property type="component" value="Unassembled WGS sequence"/>
</dbReference>
<accession>A0A011V330</accession>
<dbReference type="HOGENOM" id="CLU_2713586_0_0_5"/>
<protein>
    <submittedName>
        <fullName evidence="2">Uncharacterized protein</fullName>
    </submittedName>
</protein>
<reference evidence="2 3" key="1">
    <citation type="submission" date="2014-02" db="EMBL/GenBank/DDBJ databases">
        <title>Aquamicrobium defluvii Genome sequencing.</title>
        <authorList>
            <person name="Wang X."/>
        </authorList>
    </citation>
    <scope>NUCLEOTIDE SEQUENCE [LARGE SCALE GENOMIC DNA]</scope>
    <source>
        <strain evidence="2 3">W13Z1</strain>
    </source>
</reference>
<dbReference type="EMBL" id="JENY01000028">
    <property type="protein sequence ID" value="EXL02890.1"/>
    <property type="molecule type" value="Genomic_DNA"/>
</dbReference>
<evidence type="ECO:0000313" key="3">
    <source>
        <dbReference type="Proteomes" id="UP000019849"/>
    </source>
</evidence>
<comment type="caution">
    <text evidence="2">The sequence shown here is derived from an EMBL/GenBank/DDBJ whole genome shotgun (WGS) entry which is preliminary data.</text>
</comment>
<organism evidence="2 3">
    <name type="scientific">Aquamicrobium defluvii</name>
    <dbReference type="NCBI Taxonomy" id="69279"/>
    <lineage>
        <taxon>Bacteria</taxon>
        <taxon>Pseudomonadati</taxon>
        <taxon>Pseudomonadota</taxon>
        <taxon>Alphaproteobacteria</taxon>
        <taxon>Hyphomicrobiales</taxon>
        <taxon>Phyllobacteriaceae</taxon>
        <taxon>Aquamicrobium</taxon>
    </lineage>
</organism>
<evidence type="ECO:0000313" key="2">
    <source>
        <dbReference type="EMBL" id="EXL02890.1"/>
    </source>
</evidence>
<feature type="region of interest" description="Disordered" evidence="1">
    <location>
        <begin position="26"/>
        <end position="50"/>
    </location>
</feature>
<dbReference type="AlphaFoldDB" id="A0A011V330"/>
<dbReference type="STRING" id="69279.BG36_13660"/>
<evidence type="ECO:0000256" key="1">
    <source>
        <dbReference type="SAM" id="MobiDB-lite"/>
    </source>
</evidence>
<gene>
    <name evidence="2" type="ORF">BG36_13660</name>
</gene>